<keyword evidence="5 6" id="KW-0472">Membrane</keyword>
<evidence type="ECO:0000256" key="6">
    <source>
        <dbReference type="SAM" id="Phobius"/>
    </source>
</evidence>
<keyword evidence="8" id="KW-1185">Reference proteome</keyword>
<dbReference type="Pfam" id="PF02653">
    <property type="entry name" value="BPD_transp_2"/>
    <property type="match status" value="1"/>
</dbReference>
<keyword evidence="3 6" id="KW-0812">Transmembrane</keyword>
<name>A0ABY7QUQ1_9FIRM</name>
<protein>
    <submittedName>
        <fullName evidence="7">Branched-chain amino acid ABC transporter permease</fullName>
    </submittedName>
</protein>
<evidence type="ECO:0000256" key="4">
    <source>
        <dbReference type="ARBA" id="ARBA00022989"/>
    </source>
</evidence>
<organism evidence="7 8">
    <name type="scientific">Peptoniphilus equinus</name>
    <dbReference type="NCBI Taxonomy" id="3016343"/>
    <lineage>
        <taxon>Bacteria</taxon>
        <taxon>Bacillati</taxon>
        <taxon>Bacillota</taxon>
        <taxon>Tissierellia</taxon>
        <taxon>Tissierellales</taxon>
        <taxon>Peptoniphilaceae</taxon>
        <taxon>Peptoniphilus</taxon>
    </lineage>
</organism>
<feature type="transmembrane region" description="Helical" evidence="6">
    <location>
        <begin position="37"/>
        <end position="56"/>
    </location>
</feature>
<proteinExistence type="predicted"/>
<feature type="transmembrane region" description="Helical" evidence="6">
    <location>
        <begin position="244"/>
        <end position="269"/>
    </location>
</feature>
<feature type="transmembrane region" description="Helical" evidence="6">
    <location>
        <begin position="122"/>
        <end position="141"/>
    </location>
</feature>
<evidence type="ECO:0000256" key="3">
    <source>
        <dbReference type="ARBA" id="ARBA00022692"/>
    </source>
</evidence>
<keyword evidence="4 6" id="KW-1133">Transmembrane helix</keyword>
<evidence type="ECO:0000256" key="1">
    <source>
        <dbReference type="ARBA" id="ARBA00004651"/>
    </source>
</evidence>
<feature type="transmembrane region" description="Helical" evidence="6">
    <location>
        <begin position="207"/>
        <end position="224"/>
    </location>
</feature>
<keyword evidence="2" id="KW-1003">Cell membrane</keyword>
<dbReference type="PANTHER" id="PTHR30482:SF10">
    <property type="entry name" value="HIGH-AFFINITY BRANCHED-CHAIN AMINO ACID TRANSPORT PROTEIN BRAE"/>
    <property type="match status" value="1"/>
</dbReference>
<dbReference type="CDD" id="cd06581">
    <property type="entry name" value="TM_PBP1_LivM_like"/>
    <property type="match status" value="1"/>
</dbReference>
<feature type="transmembrane region" description="Helical" evidence="6">
    <location>
        <begin position="9"/>
        <end position="31"/>
    </location>
</feature>
<feature type="transmembrane region" description="Helical" evidence="6">
    <location>
        <begin position="93"/>
        <end position="115"/>
    </location>
</feature>
<dbReference type="InterPro" id="IPR001851">
    <property type="entry name" value="ABC_transp_permease"/>
</dbReference>
<dbReference type="RefSeq" id="WP_271192042.1">
    <property type="nucleotide sequence ID" value="NZ_CP115667.1"/>
</dbReference>
<reference evidence="7 8" key="1">
    <citation type="submission" date="2023-01" db="EMBL/GenBank/DDBJ databases">
        <authorList>
            <person name="Lee S.H."/>
            <person name="Jung H.S."/>
            <person name="Yun J.U."/>
        </authorList>
    </citation>
    <scope>NUCLEOTIDE SEQUENCE [LARGE SCALE GENOMIC DNA]</scope>
    <source>
        <strain evidence="7 8">CBA3646</strain>
    </source>
</reference>
<dbReference type="Proteomes" id="UP001210339">
    <property type="component" value="Chromosome"/>
</dbReference>
<dbReference type="EMBL" id="CP115667">
    <property type="protein sequence ID" value="WBW50510.1"/>
    <property type="molecule type" value="Genomic_DNA"/>
</dbReference>
<feature type="transmembrane region" description="Helical" evidence="6">
    <location>
        <begin position="281"/>
        <end position="298"/>
    </location>
</feature>
<feature type="transmembrane region" description="Helical" evidence="6">
    <location>
        <begin position="161"/>
        <end position="179"/>
    </location>
</feature>
<evidence type="ECO:0000256" key="5">
    <source>
        <dbReference type="ARBA" id="ARBA00023136"/>
    </source>
</evidence>
<evidence type="ECO:0000313" key="7">
    <source>
        <dbReference type="EMBL" id="WBW50510.1"/>
    </source>
</evidence>
<dbReference type="InterPro" id="IPR043428">
    <property type="entry name" value="LivM-like"/>
</dbReference>
<gene>
    <name evidence="7" type="ORF">O6R05_02905</name>
</gene>
<evidence type="ECO:0000313" key="8">
    <source>
        <dbReference type="Proteomes" id="UP001210339"/>
    </source>
</evidence>
<accession>A0ABY7QUQ1</accession>
<comment type="subcellular location">
    <subcellularLocation>
        <location evidence="1">Cell membrane</location>
        <topology evidence="1">Multi-pass membrane protein</topology>
    </subcellularLocation>
</comment>
<dbReference type="PANTHER" id="PTHR30482">
    <property type="entry name" value="HIGH-AFFINITY BRANCHED-CHAIN AMINO ACID TRANSPORT SYSTEM PERMEASE"/>
    <property type="match status" value="1"/>
</dbReference>
<evidence type="ECO:0000256" key="2">
    <source>
        <dbReference type="ARBA" id="ARBA00022475"/>
    </source>
</evidence>
<sequence length="326" mass="35360">MKRLKKQSYIFSAVLIVALFVLVTLISTTVFKRYHNQLLVLVCIHVVLAVALNVTVGCLGQIHLGHAGFMSLGAYAAGLFAKSGIMEPGIGEFLVGTVIACVVAVIVAIIVGIPALRLKGDYLAIITLAFGEIIRVLIEYFDFTGGAQGLSQIPRLSNPPFYLALTIVSIFIMFSVMTSRHGRVVLAIREDEIASDACGIDTTKAKVFAFALSACFAAVAGSMYAHHMGILSAKQFDYNYSINILVMVVLGGMGSFTGAIVSAIGLTVVPELLREFESYRMIVYSLALILIMIFRPQGLLGRKEFQVSKIIQYVTSRLGRNEVDHV</sequence>